<proteinExistence type="predicted"/>
<feature type="domain" description="SET" evidence="7">
    <location>
        <begin position="1404"/>
        <end position="1561"/>
    </location>
</feature>
<feature type="compositionally biased region" description="Basic and acidic residues" evidence="6">
    <location>
        <begin position="279"/>
        <end position="290"/>
    </location>
</feature>
<comment type="subcellular location">
    <subcellularLocation>
        <location evidence="1">Chromosome</location>
    </subcellularLocation>
</comment>
<feature type="compositionally biased region" description="Basic and acidic residues" evidence="6">
    <location>
        <begin position="30"/>
        <end position="41"/>
    </location>
</feature>
<dbReference type="SUPFAM" id="SSF82199">
    <property type="entry name" value="SET domain"/>
    <property type="match status" value="1"/>
</dbReference>
<keyword evidence="2" id="KW-0158">Chromosome</keyword>
<feature type="repeat" description="ANK" evidence="5">
    <location>
        <begin position="1265"/>
        <end position="1297"/>
    </location>
</feature>
<dbReference type="PRINTS" id="PR01415">
    <property type="entry name" value="ANKYRIN"/>
</dbReference>
<evidence type="ECO:0000256" key="1">
    <source>
        <dbReference type="ARBA" id="ARBA00004286"/>
    </source>
</evidence>
<feature type="repeat" description="ANK" evidence="5">
    <location>
        <begin position="1232"/>
        <end position="1264"/>
    </location>
</feature>
<feature type="compositionally biased region" description="Basic and acidic residues" evidence="6">
    <location>
        <begin position="188"/>
        <end position="224"/>
    </location>
</feature>
<dbReference type="GO" id="GO:0002039">
    <property type="term" value="F:p53 binding"/>
    <property type="evidence" value="ECO:0007669"/>
    <property type="project" value="InterPro"/>
</dbReference>
<evidence type="ECO:0000256" key="2">
    <source>
        <dbReference type="ARBA" id="ARBA00022454"/>
    </source>
</evidence>
<feature type="region of interest" description="Disordered" evidence="6">
    <location>
        <begin position="436"/>
        <end position="492"/>
    </location>
</feature>
<dbReference type="CDD" id="cd10543">
    <property type="entry name" value="SET_EHMT"/>
    <property type="match status" value="1"/>
</dbReference>
<feature type="compositionally biased region" description="Polar residues" evidence="6">
    <location>
        <begin position="1"/>
        <end position="13"/>
    </location>
</feature>
<feature type="repeat" description="ANK" evidence="5">
    <location>
        <begin position="1198"/>
        <end position="1231"/>
    </location>
</feature>
<keyword evidence="4" id="KW-0949">S-adenosyl-L-methionine</keyword>
<dbReference type="GO" id="GO:0005634">
    <property type="term" value="C:nucleus"/>
    <property type="evidence" value="ECO:0007669"/>
    <property type="project" value="InterPro"/>
</dbReference>
<feature type="region of interest" description="Disordered" evidence="6">
    <location>
        <begin position="663"/>
        <end position="686"/>
    </location>
</feature>
<evidence type="ECO:0000313" key="10">
    <source>
        <dbReference type="Proteomes" id="UP000245119"/>
    </source>
</evidence>
<dbReference type="SMART" id="SM00248">
    <property type="entry name" value="ANK"/>
    <property type="match status" value="5"/>
</dbReference>
<feature type="region of interest" description="Disordered" evidence="6">
    <location>
        <begin position="270"/>
        <end position="290"/>
    </location>
</feature>
<dbReference type="InterPro" id="IPR043550">
    <property type="entry name" value="EHMT1/EHMT2"/>
</dbReference>
<dbReference type="CDD" id="cd20905">
    <property type="entry name" value="EHMT_ZBD"/>
    <property type="match status" value="1"/>
</dbReference>
<feature type="region of interest" description="Disordered" evidence="6">
    <location>
        <begin position="818"/>
        <end position="880"/>
    </location>
</feature>
<feature type="compositionally biased region" description="Polar residues" evidence="6">
    <location>
        <begin position="1057"/>
        <end position="1068"/>
    </location>
</feature>
<feature type="region of interest" description="Disordered" evidence="6">
    <location>
        <begin position="547"/>
        <end position="648"/>
    </location>
</feature>
<dbReference type="PANTHER" id="PTHR46307:SF4">
    <property type="entry name" value="G9A, ISOFORM B"/>
    <property type="match status" value="1"/>
</dbReference>
<dbReference type="PANTHER" id="PTHR46307">
    <property type="entry name" value="G9A, ISOFORM B"/>
    <property type="match status" value="1"/>
</dbReference>
<evidence type="ECO:0000256" key="3">
    <source>
        <dbReference type="ARBA" id="ARBA00022603"/>
    </source>
</evidence>
<dbReference type="InterPro" id="IPR046341">
    <property type="entry name" value="SET_dom_sf"/>
</dbReference>
<comment type="caution">
    <text evidence="9">The sequence shown here is derived from an EMBL/GenBank/DDBJ whole genome shotgun (WGS) entry which is preliminary data.</text>
</comment>
<dbReference type="Pfam" id="PF05033">
    <property type="entry name" value="Pre-SET"/>
    <property type="match status" value="1"/>
</dbReference>
<evidence type="ECO:0000259" key="7">
    <source>
        <dbReference type="PROSITE" id="PS50280"/>
    </source>
</evidence>
<dbReference type="SMART" id="SM00468">
    <property type="entry name" value="PreSET"/>
    <property type="match status" value="1"/>
</dbReference>
<feature type="compositionally biased region" description="Low complexity" evidence="6">
    <location>
        <begin position="818"/>
        <end position="844"/>
    </location>
</feature>
<feature type="repeat" description="ANK" evidence="5">
    <location>
        <begin position="1132"/>
        <end position="1164"/>
    </location>
</feature>
<dbReference type="OrthoDB" id="616263at2759"/>
<feature type="region of interest" description="Disordered" evidence="6">
    <location>
        <begin position="407"/>
        <end position="426"/>
    </location>
</feature>
<feature type="region of interest" description="Disordered" evidence="6">
    <location>
        <begin position="1"/>
        <end position="65"/>
    </location>
</feature>
<dbReference type="Pfam" id="PF12796">
    <property type="entry name" value="Ank_2"/>
    <property type="match status" value="2"/>
</dbReference>
<feature type="region of interest" description="Disordered" evidence="6">
    <location>
        <begin position="1045"/>
        <end position="1070"/>
    </location>
</feature>
<dbReference type="PROSITE" id="PS50280">
    <property type="entry name" value="SET"/>
    <property type="match status" value="1"/>
</dbReference>
<feature type="domain" description="Pre-SET" evidence="8">
    <location>
        <begin position="1407"/>
        <end position="1470"/>
    </location>
</feature>
<dbReference type="Pfam" id="PF21533">
    <property type="entry name" value="EHMT1-2_CRR"/>
    <property type="match status" value="1"/>
</dbReference>
<dbReference type="GO" id="GO:0008270">
    <property type="term" value="F:zinc ion binding"/>
    <property type="evidence" value="ECO:0007669"/>
    <property type="project" value="InterPro"/>
</dbReference>
<dbReference type="EMBL" id="PZQS01000011">
    <property type="protein sequence ID" value="PVD22342.1"/>
    <property type="molecule type" value="Genomic_DNA"/>
</dbReference>
<feature type="compositionally biased region" description="Low complexity" evidence="6">
    <location>
        <begin position="673"/>
        <end position="686"/>
    </location>
</feature>
<dbReference type="GO" id="GO:0032259">
    <property type="term" value="P:methylation"/>
    <property type="evidence" value="ECO:0007669"/>
    <property type="project" value="UniProtKB-KW"/>
</dbReference>
<dbReference type="GO" id="GO:0000785">
    <property type="term" value="C:chromatin"/>
    <property type="evidence" value="ECO:0007669"/>
    <property type="project" value="TreeGrafter"/>
</dbReference>
<dbReference type="SUPFAM" id="SSF48403">
    <property type="entry name" value="Ankyrin repeat"/>
    <property type="match status" value="1"/>
</dbReference>
<keyword evidence="5" id="KW-0040">ANK repeat</keyword>
<evidence type="ECO:0000313" key="9">
    <source>
        <dbReference type="EMBL" id="PVD22342.1"/>
    </source>
</evidence>
<feature type="compositionally biased region" description="Basic residues" evidence="6">
    <location>
        <begin position="454"/>
        <end position="469"/>
    </location>
</feature>
<dbReference type="PROSITE" id="PS50088">
    <property type="entry name" value="ANK_REPEAT"/>
    <property type="match status" value="5"/>
</dbReference>
<dbReference type="InterPro" id="IPR007728">
    <property type="entry name" value="Pre-SET_dom"/>
</dbReference>
<dbReference type="GO" id="GO:0046974">
    <property type="term" value="F:histone H3K9 methyltransferase activity"/>
    <property type="evidence" value="ECO:0007669"/>
    <property type="project" value="TreeGrafter"/>
</dbReference>
<dbReference type="GO" id="GO:0000122">
    <property type="term" value="P:negative regulation of transcription by RNA polymerase II"/>
    <property type="evidence" value="ECO:0007669"/>
    <property type="project" value="TreeGrafter"/>
</dbReference>
<keyword evidence="3" id="KW-0808">Transferase</keyword>
<evidence type="ECO:0000256" key="4">
    <source>
        <dbReference type="ARBA" id="ARBA00022691"/>
    </source>
</evidence>
<evidence type="ECO:0008006" key="11">
    <source>
        <dbReference type="Google" id="ProtNLM"/>
    </source>
</evidence>
<keyword evidence="10" id="KW-1185">Reference proteome</keyword>
<dbReference type="InterPro" id="IPR036770">
    <property type="entry name" value="Ankyrin_rpt-contain_sf"/>
</dbReference>
<dbReference type="InterPro" id="IPR002110">
    <property type="entry name" value="Ankyrin_rpt"/>
</dbReference>
<dbReference type="PROSITE" id="PS50297">
    <property type="entry name" value="ANK_REP_REGION"/>
    <property type="match status" value="4"/>
</dbReference>
<feature type="region of interest" description="Disordered" evidence="6">
    <location>
        <begin position="160"/>
        <end position="251"/>
    </location>
</feature>
<feature type="region of interest" description="Disordered" evidence="6">
    <location>
        <begin position="314"/>
        <end position="355"/>
    </location>
</feature>
<dbReference type="STRING" id="400727.A0A2T7NMG0"/>
<protein>
    <recommendedName>
        <fullName evidence="11">Histone-lysine N-methyltransferase</fullName>
    </recommendedName>
</protein>
<dbReference type="Gene3D" id="2.170.270.10">
    <property type="entry name" value="SET domain"/>
    <property type="match status" value="2"/>
</dbReference>
<dbReference type="PROSITE" id="PS50867">
    <property type="entry name" value="PRE_SET"/>
    <property type="match status" value="1"/>
</dbReference>
<dbReference type="SMART" id="SM00317">
    <property type="entry name" value="SET"/>
    <property type="match status" value="1"/>
</dbReference>
<feature type="compositionally biased region" description="Polar residues" evidence="6">
    <location>
        <begin position="162"/>
        <end position="181"/>
    </location>
</feature>
<feature type="repeat" description="ANK" evidence="5">
    <location>
        <begin position="1165"/>
        <end position="1197"/>
    </location>
</feature>
<feature type="compositionally biased region" description="Polar residues" evidence="6">
    <location>
        <begin position="314"/>
        <end position="327"/>
    </location>
</feature>
<dbReference type="InterPro" id="IPR047762">
    <property type="entry name" value="EHMT_CRR"/>
</dbReference>
<feature type="compositionally biased region" description="Polar residues" evidence="6">
    <location>
        <begin position="585"/>
        <end position="598"/>
    </location>
</feature>
<reference evidence="9 10" key="1">
    <citation type="submission" date="2018-04" db="EMBL/GenBank/DDBJ databases">
        <title>The genome of golden apple snail Pomacea canaliculata provides insight into stress tolerance and invasive adaptation.</title>
        <authorList>
            <person name="Liu C."/>
            <person name="Liu B."/>
            <person name="Ren Y."/>
            <person name="Zhang Y."/>
            <person name="Wang H."/>
            <person name="Li S."/>
            <person name="Jiang F."/>
            <person name="Yin L."/>
            <person name="Zhang G."/>
            <person name="Qian W."/>
            <person name="Fan W."/>
        </authorList>
    </citation>
    <scope>NUCLEOTIDE SEQUENCE [LARGE SCALE GENOMIC DNA]</scope>
    <source>
        <strain evidence="9">SZHN2017</strain>
        <tissue evidence="9">Muscle</tissue>
    </source>
</reference>
<keyword evidence="3" id="KW-0489">Methyltransferase</keyword>
<dbReference type="Proteomes" id="UP000245119">
    <property type="component" value="Linkage Group LG11"/>
</dbReference>
<gene>
    <name evidence="9" type="ORF">C0Q70_18152</name>
</gene>
<dbReference type="Gene3D" id="1.25.40.20">
    <property type="entry name" value="Ankyrin repeat-containing domain"/>
    <property type="match status" value="1"/>
</dbReference>
<dbReference type="Pfam" id="PF00856">
    <property type="entry name" value="SET"/>
    <property type="match status" value="1"/>
</dbReference>
<evidence type="ECO:0000256" key="5">
    <source>
        <dbReference type="PROSITE-ProRule" id="PRU00023"/>
    </source>
</evidence>
<name>A0A2T7NMG0_POMCA</name>
<accession>A0A2T7NMG0</accession>
<organism evidence="9 10">
    <name type="scientific">Pomacea canaliculata</name>
    <name type="common">Golden apple snail</name>
    <dbReference type="NCBI Taxonomy" id="400727"/>
    <lineage>
        <taxon>Eukaryota</taxon>
        <taxon>Metazoa</taxon>
        <taxon>Spiralia</taxon>
        <taxon>Lophotrochozoa</taxon>
        <taxon>Mollusca</taxon>
        <taxon>Gastropoda</taxon>
        <taxon>Caenogastropoda</taxon>
        <taxon>Architaenioglossa</taxon>
        <taxon>Ampullarioidea</taxon>
        <taxon>Ampullariidae</taxon>
        <taxon>Pomacea</taxon>
    </lineage>
</organism>
<evidence type="ECO:0000259" key="8">
    <source>
        <dbReference type="PROSITE" id="PS50867"/>
    </source>
</evidence>
<evidence type="ECO:0000256" key="6">
    <source>
        <dbReference type="SAM" id="MobiDB-lite"/>
    </source>
</evidence>
<dbReference type="InterPro" id="IPR001214">
    <property type="entry name" value="SET_dom"/>
</dbReference>
<sequence>METVEQSEGQSSLEVKETKMVTSHGVNGETEPHLPVKDACKRQSPPSSPSCNSPEALVNSGTNNPLNVNLKESKASLLDADGDVEPNKSISVQPIEHDCVERFCLSEVTNSEKSDVSEKATIEKVISKGRCDTDNLDCAEERDASSTGFGEVLPKGGIASEVCSSDKNSGQVERGSDQVTKAANEAEICAHDPDASSEESKNGGNESEKENIPVADHMKIKEAQSETVGGLFNEEGKQDDSKNCSSGGCVPHVENTKAVFSKLVEERIPQNAESVSMDDGEKGIAEHPTTDDDVKPVVIVKESEADNMRIKTEQPCSEMSSGNSNFQHPLGKSVPDSSATKPASKMKARKSGQPVRQAPMIIRKDGSTSEPGTIKITNLHPTANITLKLSELEEMLKVKDKCVRPFAGGENAKKDRSSDGGMSRMDTANSVADSIKVEPEDSEPSTSQQSKDVKAKRKLRVKLRKKRRRGTYDFPGKKPQKKKRLSGKESDDESCFPCNDKLFDPLRHVGRKSIGSPRKQYNVLDLLTKNSHRAFMKRRNTFIRRKCRESPLKGKSIMDMLRGKRRTSGDSGTESAGVVHEKMSATHSSPSNLATGDSKNSERLEKQRKRRISAESVQSSTVREDDSAAIAGKRQKTEDSPDTPPPVLQPVVMVVTKHLPNTPGLRSILPKLSASSTPSSPSSQATPVVVPAGQPILLAASSLLVPGSKVSLVPATLTAGAKTALPLLTSLAPSSAAGVTRGVATLLNFQPKSSHPLAKSSDALRALLTKSASLGKTVSVIPGPLTTATVVSVPTSTLMTSTTMSAALDKSQVVNKISMSSRSTAKPMSSSSSTTSSSSSLSDAAEAKSSRSMPNGLSLPVTPPKTPEEESNTDGSVSLTTPDSDVVPLCCCKIGGANFSRLSTGATYCQALDSVDGKVLGCCNKVTNTQLVRPGVKIPFMAVCEVHRKRLKMHQCCPGCGHFCTQGKFLQCRREGGSSVHNFHKQCQTVRDARLFCPHCGEESGQMEVNLTLHEPRPNQSTEQIRANLRKTILKAKMSFSMLKKSTGEAQPGTAVTLPNSKTISTDGLPTGPDKGYLEKLLKLCIAKEERPKKYRVLPKSMYQPASEGDLDKVFYMLMDGMDPNQRCEEQDNQTVMHAAVYSGNLGLVYLLIHSGAAIHTPDKSLKTPLMVAAECGYLSIMKLLVTAGARLDDRGEDNMTCLHYAAKAGHLEVIQYILDVSAVDINATDEGGWTPIMWATESQLVEVVQYLVSRGGDPNKKDNEENTGLHWAAYAGSVQITELFMDMGCELDTPNEHGDRPLVLLARGANVDVRNNKDETPIACCLDQNSQVCMALKVNRQLRSFASKLSRPERLLHRDISLGREKNPLPCLNAVDNEPYPTDYLYVNHNVETQDLHINAIITSLQSCRCKDDCSSLYCVCARSSIKCWYDKFGHLMEDFNMVDPPHIFECNRACRCWVNCNNRVVQNGITYIGELLSDSEADRREDDSYLFDLDNKDGDTYCIDARRYGNVARFINHRCEPNLIPVKVFIEHQDLRFPRICFFSSCDIKAYEELGFDYGEKFWIIKWKQFTCTCGSPKCKYSSETIQRTLAEYRARHEDEEATQET</sequence>